<dbReference type="Gene3D" id="1.10.510.10">
    <property type="entry name" value="Transferase(Phosphotransferase) domain 1"/>
    <property type="match status" value="1"/>
</dbReference>
<keyword evidence="3" id="KW-0418">Kinase</keyword>
<keyword evidence="1" id="KW-0808">Transferase</keyword>
<dbReference type="PROSITE" id="PS00107">
    <property type="entry name" value="PROTEIN_KINASE_ATP"/>
    <property type="match status" value="1"/>
</dbReference>
<reference evidence="8 9" key="1">
    <citation type="journal article" date="2019" name="Nat. Microbiol.">
        <title>Mediterranean grassland soil C-N compound turnover is dependent on rainfall and depth, and is mediated by genomically divergent microorganisms.</title>
        <authorList>
            <person name="Diamond S."/>
            <person name="Andeer P.F."/>
            <person name="Li Z."/>
            <person name="Crits-Christoph A."/>
            <person name="Burstein D."/>
            <person name="Anantharaman K."/>
            <person name="Lane K.R."/>
            <person name="Thomas B.C."/>
            <person name="Pan C."/>
            <person name="Northen T.R."/>
            <person name="Banfield J.F."/>
        </authorList>
    </citation>
    <scope>NUCLEOTIDE SEQUENCE [LARGE SCALE GENOMIC DNA]</scope>
    <source>
        <strain evidence="8">WS_4</strain>
    </source>
</reference>
<evidence type="ECO:0000313" key="9">
    <source>
        <dbReference type="Proteomes" id="UP000319829"/>
    </source>
</evidence>
<keyword evidence="4 5" id="KW-0067">ATP-binding</keyword>
<dbReference type="PANTHER" id="PTHR43289:SF6">
    <property type="entry name" value="SERINE_THREONINE-PROTEIN KINASE NEKL-3"/>
    <property type="match status" value="1"/>
</dbReference>
<dbReference type="Pfam" id="PF13181">
    <property type="entry name" value="TPR_8"/>
    <property type="match status" value="1"/>
</dbReference>
<dbReference type="PROSITE" id="PS00108">
    <property type="entry name" value="PROTEIN_KINASE_ST"/>
    <property type="match status" value="1"/>
</dbReference>
<dbReference type="NCBIfam" id="NF047558">
    <property type="entry name" value="TPR_END_plus"/>
    <property type="match status" value="1"/>
</dbReference>
<dbReference type="Pfam" id="PF00069">
    <property type="entry name" value="Pkinase"/>
    <property type="match status" value="1"/>
</dbReference>
<keyword evidence="6" id="KW-0472">Membrane</keyword>
<accession>A0A538SQP5</accession>
<dbReference type="InterPro" id="IPR008271">
    <property type="entry name" value="Ser/Thr_kinase_AS"/>
</dbReference>
<dbReference type="GO" id="GO:0004674">
    <property type="term" value="F:protein serine/threonine kinase activity"/>
    <property type="evidence" value="ECO:0007669"/>
    <property type="project" value="TreeGrafter"/>
</dbReference>
<evidence type="ECO:0000256" key="6">
    <source>
        <dbReference type="SAM" id="Phobius"/>
    </source>
</evidence>
<dbReference type="Gene3D" id="1.25.40.10">
    <property type="entry name" value="Tetratricopeptide repeat domain"/>
    <property type="match status" value="2"/>
</dbReference>
<dbReference type="SMART" id="SM00220">
    <property type="entry name" value="S_TKc"/>
    <property type="match status" value="1"/>
</dbReference>
<gene>
    <name evidence="8" type="ORF">E6K74_08705</name>
</gene>
<dbReference type="Gene3D" id="3.40.50.10610">
    <property type="entry name" value="ABC-type transport auxiliary lipoprotein component"/>
    <property type="match status" value="1"/>
</dbReference>
<evidence type="ECO:0000256" key="4">
    <source>
        <dbReference type="ARBA" id="ARBA00022840"/>
    </source>
</evidence>
<feature type="domain" description="Protein kinase" evidence="7">
    <location>
        <begin position="12"/>
        <end position="279"/>
    </location>
</feature>
<dbReference type="SUPFAM" id="SSF48452">
    <property type="entry name" value="TPR-like"/>
    <property type="match status" value="2"/>
</dbReference>
<keyword evidence="6" id="KW-0812">Transmembrane</keyword>
<dbReference type="InterPro" id="IPR017441">
    <property type="entry name" value="Protein_kinase_ATP_BS"/>
</dbReference>
<name>A0A538SQP5_UNCEI</name>
<feature type="transmembrane region" description="Helical" evidence="6">
    <location>
        <begin position="292"/>
        <end position="314"/>
    </location>
</feature>
<dbReference type="EMBL" id="VBOU01000082">
    <property type="protein sequence ID" value="TMQ53703.1"/>
    <property type="molecule type" value="Genomic_DNA"/>
</dbReference>
<keyword evidence="6" id="KW-1133">Transmembrane helix</keyword>
<proteinExistence type="predicted"/>
<keyword evidence="2 5" id="KW-0547">Nucleotide-binding</keyword>
<dbReference type="Gene3D" id="3.30.200.20">
    <property type="entry name" value="Phosphorylase Kinase, domain 1"/>
    <property type="match status" value="1"/>
</dbReference>
<dbReference type="InterPro" id="IPR011990">
    <property type="entry name" value="TPR-like_helical_dom_sf"/>
</dbReference>
<evidence type="ECO:0000256" key="5">
    <source>
        <dbReference type="PROSITE-ProRule" id="PRU10141"/>
    </source>
</evidence>
<dbReference type="PROSITE" id="PS50011">
    <property type="entry name" value="PROTEIN_KINASE_DOM"/>
    <property type="match status" value="1"/>
</dbReference>
<dbReference type="SMART" id="SM00028">
    <property type="entry name" value="TPR"/>
    <property type="match status" value="3"/>
</dbReference>
<dbReference type="Proteomes" id="UP000319829">
    <property type="component" value="Unassembled WGS sequence"/>
</dbReference>
<evidence type="ECO:0000256" key="2">
    <source>
        <dbReference type="ARBA" id="ARBA00022741"/>
    </source>
</evidence>
<dbReference type="InterPro" id="IPR019734">
    <property type="entry name" value="TPR_rpt"/>
</dbReference>
<comment type="caution">
    <text evidence="8">The sequence shown here is derived from an EMBL/GenBank/DDBJ whole genome shotgun (WGS) entry which is preliminary data.</text>
</comment>
<dbReference type="CDD" id="cd14014">
    <property type="entry name" value="STKc_PknB_like"/>
    <property type="match status" value="1"/>
</dbReference>
<sequence length="798" mass="86505">MDELLEQTISHYRITSLLGAGGMGMVYRAHDARLDRDLALKILPCNLMADENARARLIAEARTASSLNHPHIAQVYDVGEDRGHMFFAMELVEGKPLRELIQRGGLPHATVCQFGSQIANALAFAHERGVVHRDLKSANVMITPERRVKVLDFGLAKRLKDAQADDKRDPDLTASGMILGTPNYLPPEVLLGGSADARSDIWALGVMLYEMASGRLPFDGASMAELATAIVNESPNPLSARVPTGLQMVIARCLSKDPGSRYRSASEIEAALEALDPSVVRTRASGGGSRRVWTMAAGAGAVAVGIAFAVTLALRTGDIRKGIGGAVGGGAADRPRIESLAVLPLANLSGDPTQEYFADGMTEELITNLAPIRSLKVISRTSVMPFKHSTKSLKEIAAALDVDGIVEGSVLRAGDRVRITAQLIEAAKDRHLWAKSYERDVKDVLGLQSEVARDIASEIQLRLSPQEAARMTQRRTVNPEAYELYLRGRYEWSKVSPAAMLKAIEYYEKALALDPTDARYSSGLADAYLLQTQVLGTVPQKEGMAKVKEYARRALAADESSAEAHASIAVALFFGDWDWSGAEKNARQAIQLNTGYSTAHLVYSVILAASGRVNEAIEQDHLAMDLDPLSLIVNWNAAATLFYARRYEDAIAQCKRASELDPSSHLGPSTLAHVYEQTGNYQGVMDILDKLPAAMTGGKGVVSKLKHAYATAGPTGYWRAMLELESGPAGSKFKDRIRLGMVYTRLGERERALAALEHAFAVHAGDMVFINIEPCFDPLHGEPRFQSLVRRVGLTPGA</sequence>
<protein>
    <recommendedName>
        <fullName evidence="7">Protein kinase domain-containing protein</fullName>
    </recommendedName>
</protein>
<evidence type="ECO:0000259" key="7">
    <source>
        <dbReference type="PROSITE" id="PS50011"/>
    </source>
</evidence>
<dbReference type="AlphaFoldDB" id="A0A538SQP5"/>
<evidence type="ECO:0000256" key="3">
    <source>
        <dbReference type="ARBA" id="ARBA00022777"/>
    </source>
</evidence>
<evidence type="ECO:0000256" key="1">
    <source>
        <dbReference type="ARBA" id="ARBA00022679"/>
    </source>
</evidence>
<dbReference type="InterPro" id="IPR011009">
    <property type="entry name" value="Kinase-like_dom_sf"/>
</dbReference>
<dbReference type="InterPro" id="IPR000719">
    <property type="entry name" value="Prot_kinase_dom"/>
</dbReference>
<feature type="binding site" evidence="5">
    <location>
        <position position="41"/>
    </location>
    <ligand>
        <name>ATP</name>
        <dbReference type="ChEBI" id="CHEBI:30616"/>
    </ligand>
</feature>
<dbReference type="GO" id="GO:0005524">
    <property type="term" value="F:ATP binding"/>
    <property type="evidence" value="ECO:0007669"/>
    <property type="project" value="UniProtKB-UniRule"/>
</dbReference>
<organism evidence="8 9">
    <name type="scientific">Eiseniibacteriota bacterium</name>
    <dbReference type="NCBI Taxonomy" id="2212470"/>
    <lineage>
        <taxon>Bacteria</taxon>
        <taxon>Candidatus Eiseniibacteriota</taxon>
    </lineage>
</organism>
<evidence type="ECO:0000313" key="8">
    <source>
        <dbReference type="EMBL" id="TMQ53703.1"/>
    </source>
</evidence>
<dbReference type="SUPFAM" id="SSF56112">
    <property type="entry name" value="Protein kinase-like (PK-like)"/>
    <property type="match status" value="1"/>
</dbReference>
<dbReference type="PANTHER" id="PTHR43289">
    <property type="entry name" value="MITOGEN-ACTIVATED PROTEIN KINASE KINASE KINASE 20-RELATED"/>
    <property type="match status" value="1"/>
</dbReference>